<gene>
    <name evidence="2" type="ORF">LX32DRAFT_68058</name>
</gene>
<evidence type="ECO:0000256" key="1">
    <source>
        <dbReference type="SAM" id="MobiDB-lite"/>
    </source>
</evidence>
<evidence type="ECO:0000313" key="2">
    <source>
        <dbReference type="EMBL" id="KAK2025208.1"/>
    </source>
</evidence>
<comment type="caution">
    <text evidence="2">The sequence shown here is derived from an EMBL/GenBank/DDBJ whole genome shotgun (WGS) entry which is preliminary data.</text>
</comment>
<evidence type="ECO:0000313" key="3">
    <source>
        <dbReference type="Proteomes" id="UP001232148"/>
    </source>
</evidence>
<organism evidence="2 3">
    <name type="scientific">Colletotrichum zoysiae</name>
    <dbReference type="NCBI Taxonomy" id="1216348"/>
    <lineage>
        <taxon>Eukaryota</taxon>
        <taxon>Fungi</taxon>
        <taxon>Dikarya</taxon>
        <taxon>Ascomycota</taxon>
        <taxon>Pezizomycotina</taxon>
        <taxon>Sordariomycetes</taxon>
        <taxon>Hypocreomycetidae</taxon>
        <taxon>Glomerellales</taxon>
        <taxon>Glomerellaceae</taxon>
        <taxon>Colletotrichum</taxon>
        <taxon>Colletotrichum graminicola species complex</taxon>
    </lineage>
</organism>
<accession>A0AAD9HAD5</accession>
<protein>
    <submittedName>
        <fullName evidence="2">Uncharacterized protein</fullName>
    </submittedName>
</protein>
<proteinExistence type="predicted"/>
<reference evidence="2" key="1">
    <citation type="submission" date="2021-06" db="EMBL/GenBank/DDBJ databases">
        <title>Comparative genomics, transcriptomics and evolutionary studies reveal genomic signatures of adaptation to plant cell wall in hemibiotrophic fungi.</title>
        <authorList>
            <consortium name="DOE Joint Genome Institute"/>
            <person name="Baroncelli R."/>
            <person name="Diaz J.F."/>
            <person name="Benocci T."/>
            <person name="Peng M."/>
            <person name="Battaglia E."/>
            <person name="Haridas S."/>
            <person name="Andreopoulos W."/>
            <person name="Labutti K."/>
            <person name="Pangilinan J."/>
            <person name="Floch G.L."/>
            <person name="Makela M.R."/>
            <person name="Henrissat B."/>
            <person name="Grigoriev I.V."/>
            <person name="Crouch J.A."/>
            <person name="De Vries R.P."/>
            <person name="Sukno S.A."/>
            <person name="Thon M.R."/>
        </authorList>
    </citation>
    <scope>NUCLEOTIDE SEQUENCE</scope>
    <source>
        <strain evidence="2">MAFF235873</strain>
    </source>
</reference>
<feature type="region of interest" description="Disordered" evidence="1">
    <location>
        <begin position="70"/>
        <end position="95"/>
    </location>
</feature>
<name>A0AAD9HAD5_9PEZI</name>
<dbReference type="Proteomes" id="UP001232148">
    <property type="component" value="Unassembled WGS sequence"/>
</dbReference>
<keyword evidence="3" id="KW-1185">Reference proteome</keyword>
<dbReference type="AlphaFoldDB" id="A0AAD9HAD5"/>
<sequence>MLSTKHTSLALHSYRTRPAQYTACRRLMSAMAKRPDVGSKWLYRCHQTASSVPTLDDWLPYIGERGKLLAKGHPSPSPVGQGSGQKPIEQTNPPVTILQRGGCYKSRHMLSGHVCDDFVSV</sequence>
<dbReference type="EMBL" id="MU842943">
    <property type="protein sequence ID" value="KAK2025208.1"/>
    <property type="molecule type" value="Genomic_DNA"/>
</dbReference>